<gene>
    <name evidence="5" type="primary">COQ3</name>
    <name evidence="6" type="ORF">LAMI_0B06656G</name>
</gene>
<evidence type="ECO:0000256" key="3">
    <source>
        <dbReference type="ARBA" id="ARBA00022688"/>
    </source>
</evidence>
<dbReference type="InterPro" id="IPR010233">
    <property type="entry name" value="UbiG_MeTrfase"/>
</dbReference>
<dbReference type="NCBIfam" id="TIGR01983">
    <property type="entry name" value="UbiG"/>
    <property type="match status" value="1"/>
</dbReference>
<keyword evidence="5" id="KW-0460">Magnesium</keyword>
<comment type="catalytic activity">
    <reaction evidence="5">
        <text>a 3-demethylubiquinol + S-adenosyl-L-methionine = a ubiquinol + S-adenosyl-L-homocysteine + H(+)</text>
        <dbReference type="Rhea" id="RHEA:44380"/>
        <dbReference type="Rhea" id="RHEA-COMP:9566"/>
        <dbReference type="Rhea" id="RHEA-COMP:10914"/>
        <dbReference type="ChEBI" id="CHEBI:15378"/>
        <dbReference type="ChEBI" id="CHEBI:17976"/>
        <dbReference type="ChEBI" id="CHEBI:57856"/>
        <dbReference type="ChEBI" id="CHEBI:59789"/>
        <dbReference type="ChEBI" id="CHEBI:84422"/>
        <dbReference type="EC" id="2.1.1.64"/>
    </reaction>
</comment>
<feature type="binding site" evidence="5">
    <location>
        <position position="195"/>
    </location>
    <ligand>
        <name>Mg(2+)</name>
        <dbReference type="ChEBI" id="CHEBI:18420"/>
    </ligand>
</feature>
<keyword evidence="3 5" id="KW-0831">Ubiquinone biosynthesis</keyword>
<dbReference type="SUPFAM" id="SSF53335">
    <property type="entry name" value="S-adenosyl-L-methionine-dependent methyltransferases"/>
    <property type="match status" value="1"/>
</dbReference>
<comment type="subcellular location">
    <subcellularLocation>
        <location evidence="5">Mitochondrion inner membrane</location>
        <topology evidence="5">Peripheral membrane protein</topology>
        <orientation evidence="5">Matrix side</orientation>
    </subcellularLocation>
</comment>
<feature type="binding site" evidence="5">
    <location>
        <position position="151"/>
    </location>
    <ligand>
        <name>S-adenosyl-L-methionine</name>
        <dbReference type="ChEBI" id="CHEBI:59789"/>
    </ligand>
</feature>
<dbReference type="GO" id="GO:0046872">
    <property type="term" value="F:metal ion binding"/>
    <property type="evidence" value="ECO:0007669"/>
    <property type="project" value="UniProtKB-KW"/>
</dbReference>
<keyword evidence="5" id="KW-0479">Metal-binding</keyword>
<keyword evidence="4 5" id="KW-0949">S-adenosyl-L-methionine</keyword>
<dbReference type="EC" id="2.1.1.-" evidence="5"/>
<evidence type="ECO:0000256" key="1">
    <source>
        <dbReference type="ARBA" id="ARBA00022603"/>
    </source>
</evidence>
<dbReference type="GO" id="GO:0010420">
    <property type="term" value="F:polyprenyldihydroxybenzoate methyltransferase activity"/>
    <property type="evidence" value="ECO:0007669"/>
    <property type="project" value="UniProtKB-UniRule"/>
</dbReference>
<comment type="pathway">
    <text evidence="5">Cofactor biosynthesis; ubiquinone biosynthesis.</text>
</comment>
<keyword evidence="5" id="KW-0496">Mitochondrion</keyword>
<dbReference type="EC" id="2.1.1.114" evidence="5"/>
<evidence type="ECO:0000313" key="6">
    <source>
        <dbReference type="EMBL" id="SCU81532.1"/>
    </source>
</evidence>
<comment type="subunit">
    <text evidence="5">Component of a multi-subunit COQ enzyme complex, composed of at least COQ3, COQ4, COQ5, COQ6, COQ7 and COQ9.</text>
</comment>
<dbReference type="Pfam" id="PF13489">
    <property type="entry name" value="Methyltransf_23"/>
    <property type="match status" value="1"/>
</dbReference>
<feature type="binding site" evidence="5">
    <location>
        <position position="199"/>
    </location>
    <ligand>
        <name>Mg(2+)</name>
        <dbReference type="ChEBI" id="CHEBI:18420"/>
    </ligand>
</feature>
<dbReference type="InterPro" id="IPR029063">
    <property type="entry name" value="SAM-dependent_MTases_sf"/>
</dbReference>
<evidence type="ECO:0000256" key="5">
    <source>
        <dbReference type="HAMAP-Rule" id="MF_03190"/>
    </source>
</evidence>
<comment type="function">
    <text evidence="5">O-methyltransferase required for two non-consecutive steps during ubiquinone biosynthesis. Catalyzes the 2 O-methylation of 3,4-dihydroxy-5-(all-trans-polyprenyl)benzoic acid into 4-hydroxy-3-methoxy-5-(all-trans-polyprenyl)benzoic acid. Also catalyzes the last step of ubiquinone biosynthesis by mediating methylation of 3-demethylubiquinone into ubiquinone. Also able to mediate the methylation of 3-demethylubiquinol into ubiquinol.</text>
</comment>
<dbReference type="GO" id="GO:0120537">
    <property type="term" value="F:3-demethylubiquinone 3-O-methyltransferase activity"/>
    <property type="evidence" value="ECO:0007669"/>
    <property type="project" value="RHEA"/>
</dbReference>
<evidence type="ECO:0000256" key="4">
    <source>
        <dbReference type="ARBA" id="ARBA00022691"/>
    </source>
</evidence>
<dbReference type="OrthoDB" id="3265906at2759"/>
<keyword evidence="1 5" id="KW-0489">Methyltransferase</keyword>
<organism evidence="6 7">
    <name type="scientific">Lachancea mirantina</name>
    <dbReference type="NCBI Taxonomy" id="1230905"/>
    <lineage>
        <taxon>Eukaryota</taxon>
        <taxon>Fungi</taxon>
        <taxon>Dikarya</taxon>
        <taxon>Ascomycota</taxon>
        <taxon>Saccharomycotina</taxon>
        <taxon>Saccharomycetes</taxon>
        <taxon>Saccharomycetales</taxon>
        <taxon>Saccharomycetaceae</taxon>
        <taxon>Lachancea</taxon>
    </lineage>
</organism>
<keyword evidence="2 5" id="KW-0808">Transferase</keyword>
<comment type="cofactor">
    <cofactor evidence="5">
        <name>Mg(2+)</name>
        <dbReference type="ChEBI" id="CHEBI:18420"/>
    </cofactor>
</comment>
<dbReference type="PANTHER" id="PTHR43464:SF19">
    <property type="entry name" value="UBIQUINONE BIOSYNTHESIS O-METHYLTRANSFERASE, MITOCHONDRIAL"/>
    <property type="match status" value="1"/>
</dbReference>
<feature type="binding site" evidence="5">
    <location>
        <position position="194"/>
    </location>
    <ligand>
        <name>S-adenosyl-L-methionine</name>
        <dbReference type="ChEBI" id="CHEBI:59789"/>
    </ligand>
</feature>
<dbReference type="CDD" id="cd02440">
    <property type="entry name" value="AdoMet_MTases"/>
    <property type="match status" value="1"/>
</dbReference>
<dbReference type="PANTHER" id="PTHR43464">
    <property type="entry name" value="METHYLTRANSFERASE"/>
    <property type="match status" value="1"/>
</dbReference>
<keyword evidence="7" id="KW-1185">Reference proteome</keyword>
<evidence type="ECO:0000313" key="7">
    <source>
        <dbReference type="Proteomes" id="UP000191024"/>
    </source>
</evidence>
<dbReference type="HAMAP" id="MF_00472">
    <property type="entry name" value="UbiG"/>
    <property type="match status" value="1"/>
</dbReference>
<dbReference type="Gene3D" id="3.40.50.150">
    <property type="entry name" value="Vaccinia Virus protein VP39"/>
    <property type="match status" value="1"/>
</dbReference>
<dbReference type="AlphaFoldDB" id="A0A1G4IX55"/>
<comment type="catalytic activity">
    <reaction evidence="5">
        <text>a 3,4-dihydroxy-5-(all-trans-polyprenyl)benzoate + S-adenosyl-L-methionine = a 4-hydroxy-3-methoxy-5-(all-trans-polyprenyl)benzoate + S-adenosyl-L-homocysteine + H(+)</text>
        <dbReference type="Rhea" id="RHEA:44452"/>
        <dbReference type="Rhea" id="RHEA-COMP:10930"/>
        <dbReference type="Rhea" id="RHEA-COMP:10931"/>
        <dbReference type="ChEBI" id="CHEBI:15378"/>
        <dbReference type="ChEBI" id="CHEBI:57856"/>
        <dbReference type="ChEBI" id="CHEBI:59789"/>
        <dbReference type="ChEBI" id="CHEBI:64694"/>
        <dbReference type="ChEBI" id="CHEBI:84443"/>
        <dbReference type="EC" id="2.1.1.114"/>
    </reaction>
</comment>
<name>A0A1G4IX55_9SACH</name>
<reference evidence="6 7" key="1">
    <citation type="submission" date="2016-03" db="EMBL/GenBank/DDBJ databases">
        <authorList>
            <person name="Devillers H."/>
        </authorList>
    </citation>
    <scope>NUCLEOTIDE SEQUENCE [LARGE SCALE GENOMIC DNA]</scope>
    <source>
        <strain evidence="6">CBS 11717</strain>
    </source>
</reference>
<protein>
    <recommendedName>
        <fullName evidence="5">Ubiquinone biosynthesis O-methyltransferase, mitochondrial</fullName>
    </recommendedName>
    <alternativeName>
        <fullName evidence="5">3,4-dihydroxy-5-hexaprenylbenzoate methyltransferase</fullName>
    </alternativeName>
    <alternativeName>
        <fullName evidence="5">3-demethylubiquinol 3-O-methyltransferase</fullName>
    </alternativeName>
    <alternativeName>
        <fullName evidence="5">3-demethylubiquinone 3-O-methyltransferase</fullName>
    </alternativeName>
    <alternativeName>
        <fullName evidence="5">3-demethylubiquinone-6 3-O-methyltransferase</fullName>
    </alternativeName>
    <alternativeName>
        <fullName evidence="5">Hexaprenyldihydroxybenzoate methyltransferase</fullName>
    </alternativeName>
    <alternativeName>
        <fullName evidence="5">Polyprenyldihydroxybenzoate methyltransferase</fullName>
        <shortName evidence="5">DHHB methyltransferase</shortName>
        <shortName evidence="5">DHHB-MT</shortName>
        <shortName evidence="5">DHHB-MTase</shortName>
        <ecNumber evidence="5">2.1.1.-</ecNumber>
        <ecNumber evidence="5">2.1.1.114</ecNumber>
        <ecNumber evidence="5">2.1.1.64</ecNumber>
    </alternativeName>
</protein>
<feature type="binding site" evidence="5">
    <location>
        <position position="198"/>
    </location>
    <ligand>
        <name>Mg(2+)</name>
        <dbReference type="ChEBI" id="CHEBI:18420"/>
    </ligand>
</feature>
<dbReference type="GO" id="GO:0031314">
    <property type="term" value="C:extrinsic component of mitochondrial inner membrane"/>
    <property type="evidence" value="ECO:0007669"/>
    <property type="project" value="UniProtKB-UniRule"/>
</dbReference>
<dbReference type="UniPathway" id="UPA00232"/>
<comment type="catalytic activity">
    <reaction evidence="5">
        <text>a 3-demethylubiquinone + S-adenosyl-L-methionine = a ubiquinone + S-adenosyl-L-homocysteine</text>
        <dbReference type="Rhea" id="RHEA:81215"/>
        <dbReference type="Rhea" id="RHEA-COMP:9565"/>
        <dbReference type="Rhea" id="RHEA-COMP:19654"/>
        <dbReference type="ChEBI" id="CHEBI:16389"/>
        <dbReference type="ChEBI" id="CHEBI:57856"/>
        <dbReference type="ChEBI" id="CHEBI:59789"/>
        <dbReference type="ChEBI" id="CHEBI:231825"/>
    </reaction>
</comment>
<dbReference type="GO" id="GO:0061542">
    <property type="term" value="F:3-demethylubiquinol 3-O-methyltransferase activity"/>
    <property type="evidence" value="ECO:0007669"/>
    <property type="project" value="UniProtKB-UniRule"/>
</dbReference>
<dbReference type="EC" id="2.1.1.64" evidence="5"/>
<comment type="similarity">
    <text evidence="5">Belongs to the class I-like SAM-binding methyltransferase superfamily. UbiG/COQ3 family.</text>
</comment>
<feature type="binding site" evidence="5">
    <location>
        <position position="68"/>
    </location>
    <ligand>
        <name>S-adenosyl-L-methionine</name>
        <dbReference type="ChEBI" id="CHEBI:59789"/>
    </ligand>
</feature>
<dbReference type="Proteomes" id="UP000191024">
    <property type="component" value="Chromosome B"/>
</dbReference>
<proteinExistence type="inferred from homology"/>
<sequence>MINLWVNGGRIAAWVGRSAFRSFIRQQSSGASSTASSAEEILHFGQLAPTWWDVRGPQRILHKMNLVRMDFVREVVLSQLKVGSETFIPGYNYHDMVSKPISQAIEKQISQDLQAKLSEKRLELLDVGCGGGIFAECAARLPYVSKVLGIDVTPECVEVAKAHSKLDPQLKDKLEYKMESLEKVPGQYDIVTCFEMLEHVDEPAAILRHAWQKVKPDGILVLSTINRGPLSWFTTIFVAENLLGLVPRGTHHLDKYINSAEISQWFQDEYPAAHKLLECKGTMYIPAKGWILHDQTDVGNYFMAFKKLA</sequence>
<dbReference type="STRING" id="1230905.A0A1G4IX55"/>
<evidence type="ECO:0000256" key="2">
    <source>
        <dbReference type="ARBA" id="ARBA00022679"/>
    </source>
</evidence>
<dbReference type="EMBL" id="LT598464">
    <property type="protein sequence ID" value="SCU81532.1"/>
    <property type="molecule type" value="Genomic_DNA"/>
</dbReference>
<accession>A0A1G4IX55</accession>
<dbReference type="GO" id="GO:0032259">
    <property type="term" value="P:methylation"/>
    <property type="evidence" value="ECO:0007669"/>
    <property type="project" value="UniProtKB-KW"/>
</dbReference>
<keyword evidence="5" id="KW-0472">Membrane</keyword>
<feature type="binding site" evidence="5">
    <location>
        <position position="128"/>
    </location>
    <ligand>
        <name>S-adenosyl-L-methionine</name>
        <dbReference type="ChEBI" id="CHEBI:59789"/>
    </ligand>
</feature>
<keyword evidence="5" id="KW-0999">Mitochondrion inner membrane</keyword>